<dbReference type="InterPro" id="IPR036396">
    <property type="entry name" value="Cyt_P450_sf"/>
</dbReference>
<reference evidence="3 4" key="1">
    <citation type="journal article" date="2005" name="Nature">
        <title>The map-based sequence of the rice genome.</title>
        <authorList>
            <consortium name="International rice genome sequencing project (IRGSP)"/>
            <person name="Matsumoto T."/>
            <person name="Wu J."/>
            <person name="Kanamori H."/>
            <person name="Katayose Y."/>
            <person name="Fujisawa M."/>
            <person name="Namiki N."/>
            <person name="Mizuno H."/>
            <person name="Yamamoto K."/>
            <person name="Antonio B.A."/>
            <person name="Baba T."/>
            <person name="Sakata K."/>
            <person name="Nagamura Y."/>
            <person name="Aoki H."/>
            <person name="Arikawa K."/>
            <person name="Arita K."/>
            <person name="Bito T."/>
            <person name="Chiden Y."/>
            <person name="Fujitsuka N."/>
            <person name="Fukunaka R."/>
            <person name="Hamada M."/>
            <person name="Harada C."/>
            <person name="Hayashi A."/>
            <person name="Hijishita S."/>
            <person name="Honda M."/>
            <person name="Hosokawa S."/>
            <person name="Ichikawa Y."/>
            <person name="Idonuma A."/>
            <person name="Iijima M."/>
            <person name="Ikeda M."/>
            <person name="Ikeno M."/>
            <person name="Ito K."/>
            <person name="Ito S."/>
            <person name="Ito T."/>
            <person name="Ito Y."/>
            <person name="Ito Y."/>
            <person name="Iwabuchi A."/>
            <person name="Kamiya K."/>
            <person name="Karasawa W."/>
            <person name="Kurita K."/>
            <person name="Katagiri S."/>
            <person name="Kikuta A."/>
            <person name="Kobayashi H."/>
            <person name="Kobayashi N."/>
            <person name="Machita K."/>
            <person name="Maehara T."/>
            <person name="Masukawa M."/>
            <person name="Mizubayashi T."/>
            <person name="Mukai Y."/>
            <person name="Nagasaki H."/>
            <person name="Nagata Y."/>
            <person name="Naito S."/>
            <person name="Nakashima M."/>
            <person name="Nakama Y."/>
            <person name="Nakamichi Y."/>
            <person name="Nakamura M."/>
            <person name="Meguro A."/>
            <person name="Negishi M."/>
            <person name="Ohta I."/>
            <person name="Ohta T."/>
            <person name="Okamoto M."/>
            <person name="Ono N."/>
            <person name="Saji S."/>
            <person name="Sakaguchi M."/>
            <person name="Sakai K."/>
            <person name="Shibata M."/>
            <person name="Shimokawa T."/>
            <person name="Song J."/>
            <person name="Takazaki Y."/>
            <person name="Terasawa K."/>
            <person name="Tsugane M."/>
            <person name="Tsuji K."/>
            <person name="Ueda S."/>
            <person name="Waki K."/>
            <person name="Yamagata H."/>
            <person name="Yamamoto M."/>
            <person name="Yamamoto S."/>
            <person name="Yamane H."/>
            <person name="Yoshiki S."/>
            <person name="Yoshihara R."/>
            <person name="Yukawa K."/>
            <person name="Zhong H."/>
            <person name="Yano M."/>
            <person name="Yuan Q."/>
            <person name="Ouyang S."/>
            <person name="Liu J."/>
            <person name="Jones K.M."/>
            <person name="Gansberger K."/>
            <person name="Moffat K."/>
            <person name="Hill J."/>
            <person name="Bera J."/>
            <person name="Fadrosh D."/>
            <person name="Jin S."/>
            <person name="Johri S."/>
            <person name="Kim M."/>
            <person name="Overton L."/>
            <person name="Reardon M."/>
            <person name="Tsitrin T."/>
            <person name="Vuong H."/>
            <person name="Weaver B."/>
            <person name="Ciecko A."/>
            <person name="Tallon L."/>
            <person name="Jackson J."/>
            <person name="Pai G."/>
            <person name="Aken S.V."/>
            <person name="Utterback T."/>
            <person name="Reidmuller S."/>
            <person name="Feldblyum T."/>
            <person name="Hsiao J."/>
            <person name="Zismann V."/>
            <person name="Iobst S."/>
            <person name="de Vazeille A.R."/>
            <person name="Buell C.R."/>
            <person name="Ying K."/>
            <person name="Li Y."/>
            <person name="Lu T."/>
            <person name="Huang Y."/>
            <person name="Zhao Q."/>
            <person name="Feng Q."/>
            <person name="Zhang L."/>
            <person name="Zhu J."/>
            <person name="Weng Q."/>
            <person name="Mu J."/>
            <person name="Lu Y."/>
            <person name="Fan D."/>
            <person name="Liu Y."/>
            <person name="Guan J."/>
            <person name="Zhang Y."/>
            <person name="Yu S."/>
            <person name="Liu X."/>
            <person name="Zhang Y."/>
            <person name="Hong G."/>
            <person name="Han B."/>
            <person name="Choisne N."/>
            <person name="Demange N."/>
            <person name="Orjeda G."/>
            <person name="Samain S."/>
            <person name="Cattolico L."/>
            <person name="Pelletier E."/>
            <person name="Couloux A."/>
            <person name="Segurens B."/>
            <person name="Wincker P."/>
            <person name="D'Hont A."/>
            <person name="Scarpelli C."/>
            <person name="Weissenbach J."/>
            <person name="Salanoubat M."/>
            <person name="Quetier F."/>
            <person name="Yu Y."/>
            <person name="Kim H.R."/>
            <person name="Rambo T."/>
            <person name="Currie J."/>
            <person name="Collura K."/>
            <person name="Luo M."/>
            <person name="Yang T."/>
            <person name="Ammiraju J.S.S."/>
            <person name="Engler F."/>
            <person name="Soderlund C."/>
            <person name="Wing R.A."/>
            <person name="Palmer L.E."/>
            <person name="de la Bastide M."/>
            <person name="Spiegel L."/>
            <person name="Nascimento L."/>
            <person name="Zutavern T."/>
            <person name="O'Shaughnessy A."/>
            <person name="Dike S."/>
            <person name="Dedhia N."/>
            <person name="Preston R."/>
            <person name="Balija V."/>
            <person name="McCombie W.R."/>
            <person name="Chow T."/>
            <person name="Chen H."/>
            <person name="Chung M."/>
            <person name="Chen C."/>
            <person name="Shaw J."/>
            <person name="Wu H."/>
            <person name="Hsiao K."/>
            <person name="Chao Y."/>
            <person name="Chu M."/>
            <person name="Cheng C."/>
            <person name="Hour A."/>
            <person name="Lee P."/>
            <person name="Lin S."/>
            <person name="Lin Y."/>
            <person name="Liou J."/>
            <person name="Liu S."/>
            <person name="Hsing Y."/>
            <person name="Raghuvanshi S."/>
            <person name="Mohanty A."/>
            <person name="Bharti A.K."/>
            <person name="Gaur A."/>
            <person name="Gupta V."/>
            <person name="Kumar D."/>
            <person name="Ravi V."/>
            <person name="Vij S."/>
            <person name="Kapur A."/>
            <person name="Khurana P."/>
            <person name="Khurana P."/>
            <person name="Khurana J.P."/>
            <person name="Tyagi A.K."/>
            <person name="Gaikwad K."/>
            <person name="Singh A."/>
            <person name="Dalal V."/>
            <person name="Srivastava S."/>
            <person name="Dixit A."/>
            <person name="Pal A.K."/>
            <person name="Ghazi I.A."/>
            <person name="Yadav M."/>
            <person name="Pandit A."/>
            <person name="Bhargava A."/>
            <person name="Sureshbabu K."/>
            <person name="Batra K."/>
            <person name="Sharma T.R."/>
            <person name="Mohapatra T."/>
            <person name="Singh N.K."/>
            <person name="Messing J."/>
            <person name="Nelson A.B."/>
            <person name="Fuks G."/>
            <person name="Kavchok S."/>
            <person name="Keizer G."/>
            <person name="Linton E."/>
            <person name="Llaca V."/>
            <person name="Song R."/>
            <person name="Tanyolac B."/>
            <person name="Young S."/>
            <person name="Ho-Il K."/>
            <person name="Hahn J.H."/>
            <person name="Sangsakoo G."/>
            <person name="Vanavichit A."/>
            <person name="de Mattos Luiz.A.T."/>
            <person name="Zimmer P.D."/>
            <person name="Malone G."/>
            <person name="Dellagostin O."/>
            <person name="de Oliveira A.C."/>
            <person name="Bevan M."/>
            <person name="Bancroft I."/>
            <person name="Minx P."/>
            <person name="Cordum H."/>
            <person name="Wilson R."/>
            <person name="Cheng Z."/>
            <person name="Jin W."/>
            <person name="Jiang J."/>
            <person name="Leong S.A."/>
            <person name="Iwama H."/>
            <person name="Gojobori T."/>
            <person name="Itoh T."/>
            <person name="Niimura Y."/>
            <person name="Fujii Y."/>
            <person name="Habara T."/>
            <person name="Sakai H."/>
            <person name="Sato Y."/>
            <person name="Wilson G."/>
            <person name="Kumar K."/>
            <person name="McCouch S."/>
            <person name="Juretic N."/>
            <person name="Hoen D."/>
            <person name="Wright S."/>
            <person name="Bruskiewich R."/>
            <person name="Bureau T."/>
            <person name="Miyao A."/>
            <person name="Hirochika H."/>
            <person name="Nishikawa T."/>
            <person name="Kadowaki K."/>
            <person name="Sugiura M."/>
            <person name="Burr B."/>
            <person name="Sasaki T."/>
        </authorList>
    </citation>
    <scope>NUCLEOTIDE SEQUENCE [LARGE SCALE GENOMIC DNA]</scope>
    <source>
        <strain evidence="4">cv. Nipponbare</strain>
    </source>
</reference>
<accession>C7IZE2</accession>
<dbReference type="Pfam" id="PF00067">
    <property type="entry name" value="p450"/>
    <property type="match status" value="1"/>
</dbReference>
<dbReference type="GO" id="GO:0020037">
    <property type="term" value="F:heme binding"/>
    <property type="evidence" value="ECO:0007669"/>
    <property type="project" value="InterPro"/>
</dbReference>
<dbReference type="InterPro" id="IPR001128">
    <property type="entry name" value="Cyt_P450"/>
</dbReference>
<protein>
    <submittedName>
        <fullName evidence="3">Os03g0658100 protein</fullName>
    </submittedName>
</protein>
<dbReference type="KEGG" id="dosa:Os03g0658100"/>
<dbReference type="PANTHER" id="PTHR24286:SF81">
    <property type="entry name" value="CYTOCHROME P450 FAMILY PROTEIN, EXPRESSED"/>
    <property type="match status" value="1"/>
</dbReference>
<evidence type="ECO:0000313" key="4">
    <source>
        <dbReference type="Proteomes" id="UP000000763"/>
    </source>
</evidence>
<proteinExistence type="predicted"/>
<dbReference type="GO" id="GO:0005506">
    <property type="term" value="F:iron ion binding"/>
    <property type="evidence" value="ECO:0007669"/>
    <property type="project" value="InterPro"/>
</dbReference>
<dbReference type="GO" id="GO:0004497">
    <property type="term" value="F:monooxygenase activity"/>
    <property type="evidence" value="ECO:0007669"/>
    <property type="project" value="InterPro"/>
</dbReference>
<dbReference type="PANTHER" id="PTHR24286">
    <property type="entry name" value="CYTOCHROME P450 26"/>
    <property type="match status" value="1"/>
</dbReference>
<dbReference type="AlphaFoldDB" id="C7IZE2"/>
<keyword evidence="2" id="KW-0408">Iron</keyword>
<dbReference type="SUPFAM" id="SSF48264">
    <property type="entry name" value="Cytochrome P450"/>
    <property type="match status" value="1"/>
</dbReference>
<sequence length="255" mass="29514">MDQFSADMIVSLDPELNNLVFQQEERLFQCWYPNSFMRVFGADSIITTFGSSHRHVRNLVLRLFGPENLRRAMLQEMQKTAQASLLSWLDRPSIEVKEEVSSHQTGSCGNSSMHSFKDYLQGRKNVMRMLRELLDERKKKTAHQLESIDFFDALIDELKQEKPAVSENVALDLLFLLLFASFETTSSGITAILRFLTDNPMALEELTEEHDRILKRKADPNSQITWEEYKSMKFTSHATLSQKDQRSCLVLPIFI</sequence>
<evidence type="ECO:0000256" key="1">
    <source>
        <dbReference type="ARBA" id="ARBA00022723"/>
    </source>
</evidence>
<dbReference type="Proteomes" id="UP000000763">
    <property type="component" value="Chromosome 3"/>
</dbReference>
<dbReference type="EMBL" id="AP008209">
    <property type="protein sequence ID" value="BAH92300.1"/>
    <property type="molecule type" value="Genomic_DNA"/>
</dbReference>
<dbReference type="Gene3D" id="1.10.630.10">
    <property type="entry name" value="Cytochrome P450"/>
    <property type="match status" value="1"/>
</dbReference>
<organism evidence="3 4">
    <name type="scientific">Oryza sativa subsp. japonica</name>
    <name type="common">Rice</name>
    <dbReference type="NCBI Taxonomy" id="39947"/>
    <lineage>
        <taxon>Eukaryota</taxon>
        <taxon>Viridiplantae</taxon>
        <taxon>Streptophyta</taxon>
        <taxon>Embryophyta</taxon>
        <taxon>Tracheophyta</taxon>
        <taxon>Spermatophyta</taxon>
        <taxon>Magnoliopsida</taxon>
        <taxon>Liliopsida</taxon>
        <taxon>Poales</taxon>
        <taxon>Poaceae</taxon>
        <taxon>BOP clade</taxon>
        <taxon>Oryzoideae</taxon>
        <taxon>Oryzeae</taxon>
        <taxon>Oryzinae</taxon>
        <taxon>Oryza</taxon>
        <taxon>Oryza sativa</taxon>
    </lineage>
</organism>
<keyword evidence="1" id="KW-0479">Metal-binding</keyword>
<evidence type="ECO:0000313" key="3">
    <source>
        <dbReference type="EMBL" id="BAH92300.1"/>
    </source>
</evidence>
<dbReference type="GO" id="GO:0016705">
    <property type="term" value="F:oxidoreductase activity, acting on paired donors, with incorporation or reduction of molecular oxygen"/>
    <property type="evidence" value="ECO:0007669"/>
    <property type="project" value="InterPro"/>
</dbReference>
<evidence type="ECO:0000256" key="2">
    <source>
        <dbReference type="ARBA" id="ARBA00023004"/>
    </source>
</evidence>
<name>C7IZE2_ORYSJ</name>
<reference evidence="4" key="2">
    <citation type="journal article" date="2008" name="Nucleic Acids Res.">
        <title>The rice annotation project database (RAP-DB): 2008 update.</title>
        <authorList>
            <consortium name="The rice annotation project (RAP)"/>
        </authorList>
    </citation>
    <scope>GENOME REANNOTATION</scope>
    <source>
        <strain evidence="4">cv. Nipponbare</strain>
    </source>
</reference>
<gene>
    <name evidence="3" type="ordered locus">Os03g0658100</name>
</gene>